<feature type="region of interest" description="Disordered" evidence="7">
    <location>
        <begin position="253"/>
        <end position="289"/>
    </location>
</feature>
<protein>
    <recommendedName>
        <fullName evidence="12">Aquaporin</fullName>
    </recommendedName>
</protein>
<evidence type="ECO:0000256" key="6">
    <source>
        <dbReference type="RuleBase" id="RU000477"/>
    </source>
</evidence>
<comment type="similarity">
    <text evidence="6">Belongs to the MIP/aquaporin (TC 1.A.8) family.</text>
</comment>
<dbReference type="EMBL" id="JALJOQ010000202">
    <property type="protein sequence ID" value="KAK9789758.1"/>
    <property type="molecule type" value="Genomic_DNA"/>
</dbReference>
<name>A0AAW1NKU1_9CHLO</name>
<feature type="transmembrane region" description="Helical" evidence="8">
    <location>
        <begin position="102"/>
        <end position="123"/>
    </location>
</feature>
<proteinExistence type="inferred from homology"/>
<keyword evidence="3 6" id="KW-0812">Transmembrane</keyword>
<evidence type="ECO:0000313" key="11">
    <source>
        <dbReference type="Proteomes" id="UP001465755"/>
    </source>
</evidence>
<accession>A0AAW1NKU1</accession>
<evidence type="ECO:0000256" key="5">
    <source>
        <dbReference type="ARBA" id="ARBA00023136"/>
    </source>
</evidence>
<dbReference type="NCBIfam" id="TIGR00861">
    <property type="entry name" value="MIP"/>
    <property type="match status" value="1"/>
</dbReference>
<evidence type="ECO:0008006" key="12">
    <source>
        <dbReference type="Google" id="ProtNLM"/>
    </source>
</evidence>
<dbReference type="InterPro" id="IPR022357">
    <property type="entry name" value="MIP_CS"/>
</dbReference>
<keyword evidence="11" id="KW-1185">Reference proteome</keyword>
<gene>
    <name evidence="10" type="ORF">WJX73_001234</name>
</gene>
<dbReference type="Pfam" id="PF00230">
    <property type="entry name" value="MIP"/>
    <property type="match status" value="1"/>
</dbReference>
<feature type="transmembrane region" description="Helical" evidence="8">
    <location>
        <begin position="44"/>
        <end position="74"/>
    </location>
</feature>
<evidence type="ECO:0000256" key="2">
    <source>
        <dbReference type="ARBA" id="ARBA00022448"/>
    </source>
</evidence>
<evidence type="ECO:0000313" key="10">
    <source>
        <dbReference type="EMBL" id="KAK9789758.1"/>
    </source>
</evidence>
<dbReference type="PANTHER" id="PTHR19139">
    <property type="entry name" value="AQUAPORIN TRANSPORTER"/>
    <property type="match status" value="1"/>
</dbReference>
<keyword evidence="5 8" id="KW-0472">Membrane</keyword>
<dbReference type="PRINTS" id="PR00783">
    <property type="entry name" value="MINTRINSICP"/>
</dbReference>
<dbReference type="Proteomes" id="UP001465755">
    <property type="component" value="Unassembled WGS sequence"/>
</dbReference>
<feature type="transmembrane region" description="Helical" evidence="8">
    <location>
        <begin position="143"/>
        <end position="167"/>
    </location>
</feature>
<evidence type="ECO:0000256" key="8">
    <source>
        <dbReference type="SAM" id="Phobius"/>
    </source>
</evidence>
<dbReference type="InterPro" id="IPR034294">
    <property type="entry name" value="Aquaporin_transptr"/>
</dbReference>
<feature type="chain" id="PRO_5043710524" description="Aquaporin" evidence="9">
    <location>
        <begin position="29"/>
        <end position="289"/>
    </location>
</feature>
<keyword evidence="2 6" id="KW-0813">Transport</keyword>
<dbReference type="CDD" id="cd00333">
    <property type="entry name" value="MIP"/>
    <property type="match status" value="1"/>
</dbReference>
<feature type="signal peptide" evidence="9">
    <location>
        <begin position="1"/>
        <end position="28"/>
    </location>
</feature>
<dbReference type="AlphaFoldDB" id="A0AAW1NKU1"/>
<dbReference type="GO" id="GO:0015250">
    <property type="term" value="F:water channel activity"/>
    <property type="evidence" value="ECO:0007669"/>
    <property type="project" value="TreeGrafter"/>
</dbReference>
<comment type="subcellular location">
    <subcellularLocation>
        <location evidence="1">Membrane</location>
        <topology evidence="1">Multi-pass membrane protein</topology>
    </subcellularLocation>
</comment>
<comment type="caution">
    <text evidence="10">The sequence shown here is derived from an EMBL/GenBank/DDBJ whole genome shotgun (WGS) entry which is preliminary data.</text>
</comment>
<organism evidence="10 11">
    <name type="scientific">Symbiochloris irregularis</name>
    <dbReference type="NCBI Taxonomy" id="706552"/>
    <lineage>
        <taxon>Eukaryota</taxon>
        <taxon>Viridiplantae</taxon>
        <taxon>Chlorophyta</taxon>
        <taxon>core chlorophytes</taxon>
        <taxon>Trebouxiophyceae</taxon>
        <taxon>Trebouxiales</taxon>
        <taxon>Trebouxiaceae</taxon>
        <taxon>Symbiochloris</taxon>
    </lineage>
</organism>
<evidence type="ECO:0000256" key="9">
    <source>
        <dbReference type="SAM" id="SignalP"/>
    </source>
</evidence>
<evidence type="ECO:0000256" key="7">
    <source>
        <dbReference type="SAM" id="MobiDB-lite"/>
    </source>
</evidence>
<evidence type="ECO:0000256" key="4">
    <source>
        <dbReference type="ARBA" id="ARBA00022989"/>
    </source>
</evidence>
<evidence type="ECO:0000256" key="3">
    <source>
        <dbReference type="ARBA" id="ARBA00022692"/>
    </source>
</evidence>
<dbReference type="SUPFAM" id="SSF81338">
    <property type="entry name" value="Aquaporin-like"/>
    <property type="match status" value="1"/>
</dbReference>
<dbReference type="Gene3D" id="1.20.1080.10">
    <property type="entry name" value="Glycerol uptake facilitator protein"/>
    <property type="match status" value="1"/>
</dbReference>
<keyword evidence="9" id="KW-0732">Signal</keyword>
<reference evidence="10 11" key="1">
    <citation type="journal article" date="2024" name="Nat. Commun.">
        <title>Phylogenomics reveals the evolutionary origins of lichenization in chlorophyte algae.</title>
        <authorList>
            <person name="Puginier C."/>
            <person name="Libourel C."/>
            <person name="Otte J."/>
            <person name="Skaloud P."/>
            <person name="Haon M."/>
            <person name="Grisel S."/>
            <person name="Petersen M."/>
            <person name="Berrin J.G."/>
            <person name="Delaux P.M."/>
            <person name="Dal Grande F."/>
            <person name="Keller J."/>
        </authorList>
    </citation>
    <scope>NUCLEOTIDE SEQUENCE [LARGE SCALE GENOMIC DNA]</scope>
    <source>
        <strain evidence="10 11">SAG 2036</strain>
    </source>
</reference>
<sequence>MRALGAEFLGTLIFILFTTGTITSGCHSSDVAQQSGNGASLTNAAAGSCFIGSTTALLNIALAFGFTLFVVIYFTASVSGGHINPAVSIGFFLAQKISFLRALCYVIFQCAGAAVGSVIVKGLDPTGYKAAKGGANALNATAGITWSSAFGFEMAFTTGFVLTVFAATDSRRLSLAAPLPILAPLAIGMMLFVCHLVLIPIDGCSVNPARSFGPAVVSRSFHDYWIFWAGPVIGGVLAPIIYELGFRAWEEQGPSRSTDKDGEDMEQLKTNNHARKADDVEAGMPMAKP</sequence>
<dbReference type="PROSITE" id="PS00221">
    <property type="entry name" value="MIP"/>
    <property type="match status" value="1"/>
</dbReference>
<dbReference type="PROSITE" id="PS51257">
    <property type="entry name" value="PROKAR_LIPOPROTEIN"/>
    <property type="match status" value="1"/>
</dbReference>
<dbReference type="InterPro" id="IPR000425">
    <property type="entry name" value="MIP"/>
</dbReference>
<evidence type="ECO:0000256" key="1">
    <source>
        <dbReference type="ARBA" id="ARBA00004141"/>
    </source>
</evidence>
<dbReference type="PANTHER" id="PTHR19139:SF284">
    <property type="entry name" value="AQUAPORIN"/>
    <property type="match status" value="1"/>
</dbReference>
<feature type="transmembrane region" description="Helical" evidence="8">
    <location>
        <begin position="225"/>
        <end position="246"/>
    </location>
</feature>
<feature type="transmembrane region" description="Helical" evidence="8">
    <location>
        <begin position="179"/>
        <end position="201"/>
    </location>
</feature>
<dbReference type="GO" id="GO:0005886">
    <property type="term" value="C:plasma membrane"/>
    <property type="evidence" value="ECO:0007669"/>
    <property type="project" value="TreeGrafter"/>
</dbReference>
<dbReference type="InterPro" id="IPR023271">
    <property type="entry name" value="Aquaporin-like"/>
</dbReference>
<keyword evidence="4 8" id="KW-1133">Transmembrane helix</keyword>